<dbReference type="InterPro" id="IPR002885">
    <property type="entry name" value="PPR_rpt"/>
</dbReference>
<name>A0A7J6V6N2_THATH</name>
<feature type="repeat" description="PPR" evidence="10">
    <location>
        <begin position="445"/>
        <end position="479"/>
    </location>
</feature>
<feature type="repeat" description="PPR" evidence="10">
    <location>
        <begin position="375"/>
        <end position="409"/>
    </location>
</feature>
<evidence type="ECO:0000256" key="5">
    <source>
        <dbReference type="ARBA" id="ARBA00022643"/>
    </source>
</evidence>
<feature type="repeat" description="PPR" evidence="10">
    <location>
        <begin position="305"/>
        <end position="339"/>
    </location>
</feature>
<dbReference type="GO" id="GO:0005524">
    <property type="term" value="F:ATP binding"/>
    <property type="evidence" value="ECO:0007669"/>
    <property type="project" value="UniProtKB-KW"/>
</dbReference>
<dbReference type="PROSITE" id="PS51375">
    <property type="entry name" value="PPR"/>
    <property type="match status" value="15"/>
</dbReference>
<dbReference type="PANTHER" id="PTHR47447:SF28">
    <property type="entry name" value="PENTACOTRIPEPTIDE-REPEAT REGION OF PRORP DOMAIN-CONTAINING PROTEIN"/>
    <property type="match status" value="1"/>
</dbReference>
<feature type="repeat" description="PPR" evidence="10">
    <location>
        <begin position="585"/>
        <end position="619"/>
    </location>
</feature>
<dbReference type="InterPro" id="IPR011990">
    <property type="entry name" value="TPR-like_helical_dom_sf"/>
</dbReference>
<keyword evidence="8" id="KW-0547">Nucleotide-binding</keyword>
<dbReference type="EMBL" id="JABWDY010037635">
    <property type="protein sequence ID" value="KAF5180301.1"/>
    <property type="molecule type" value="Genomic_DNA"/>
</dbReference>
<dbReference type="GO" id="GO:0009398">
    <property type="term" value="P:FMN biosynthetic process"/>
    <property type="evidence" value="ECO:0007669"/>
    <property type="project" value="UniProtKB-UniPathway"/>
</dbReference>
<dbReference type="Pfam" id="PF13812">
    <property type="entry name" value="PPR_3"/>
    <property type="match status" value="5"/>
</dbReference>
<dbReference type="SUPFAM" id="SSF48452">
    <property type="entry name" value="TPR-like"/>
    <property type="match status" value="1"/>
</dbReference>
<keyword evidence="4" id="KW-0285">Flavoprotein</keyword>
<dbReference type="Proteomes" id="UP000554482">
    <property type="component" value="Unassembled WGS sequence"/>
</dbReference>
<evidence type="ECO:0000256" key="3">
    <source>
        <dbReference type="ARBA" id="ARBA00012105"/>
    </source>
</evidence>
<sequence length="874" mass="99370">MVMSIGWNPYFNNTEKTMEPWLLHDFSEDFYGEELRLAIVGYIRPEANFPSLESLISKIHEDRKIAENALDLPLGKPWATQRLSPQGQLTLHTLLNSNTEDIRIDEILHKLIQQHEFESEFDLETLSVDLLSIVKGLGFHKKCELALNIIKWIRNHKDSEFLLKGPVVAVLITSLGKENMVSDAASLLHSLHSDGFTVDVYAYTSMITAYANNGRYREAVLVFKKMEEEGCQPTLITYNVILNVYGKMGMPWNKIIAIVEGMKSQRIKPDSYTYNTLISCCKRGSLYEEAAEIFEQMKIAGFTPDKVTYNALLDVYGKSRRPKEAMEVLREMELNEFSPSIVTYNALISAYAKDGLLNEAVELKTQMVEKGIKPDVVTYTTLLSGFEKAGKDKSALSIFEEMRSIGCNPNICTYNALIKMYGNRGKFTEMMKIFEELRAAGCTPDIVTWNTLLAVFGQNGMHSEVSGVFKEMKKAGFVPERDTFNTLIGAYSRCRSFDQAMTVYQRMLAAGVTPDLSTYNAVLAALARGGLWKQAEKVLAEMKDGSRCKPNELTYSSLLHAYANGKEIQRMCNLSEEIYCGYSPDISTLNAMVSIYGKRQMVAKATEILNYMKETGFTPSLTTYNSLIYMYSRTESFERSEDMLREIKAKGLKPDLISYNTVIFAYGRKGHMQDASRIFLELAGSGLRPDVITYNTFVASYAAQSMFAEAIDVIQYMIKHGCRPNQNTYNAIVDWYCKHGRKDEAKLFVEDLRTHRWNEFSNNSWSILRRHNQRQKLCNLASFSNRWITLQNGSSKTWEFDVFECISSRDTWVPHHKRLTIGNVRSELQIVKDGAFSGKLGWDCVVKANYGVPEAEAFEATSYHLKIVQARRLH</sequence>
<dbReference type="EC" id="2.7.1.26" evidence="3"/>
<feature type="repeat" description="PPR" evidence="10">
    <location>
        <begin position="480"/>
        <end position="514"/>
    </location>
</feature>
<dbReference type="UniPathway" id="UPA00276">
    <property type="reaction ID" value="UER00406"/>
</dbReference>
<reference evidence="12 13" key="1">
    <citation type="submission" date="2020-06" db="EMBL/GenBank/DDBJ databases">
        <title>Transcriptomic and genomic resources for Thalictrum thalictroides and T. hernandezii: Facilitating candidate gene discovery in an emerging model plant lineage.</title>
        <authorList>
            <person name="Arias T."/>
            <person name="Riano-Pachon D.M."/>
            <person name="Di Stilio V.S."/>
        </authorList>
    </citation>
    <scope>NUCLEOTIDE SEQUENCE [LARGE SCALE GENOMIC DNA]</scope>
    <source>
        <strain evidence="13">cv. WT478/WT964</strain>
        <tissue evidence="12">Leaves</tissue>
    </source>
</reference>
<dbReference type="InterPro" id="IPR015865">
    <property type="entry name" value="Riboflavin_kinase_bac/euk"/>
</dbReference>
<feature type="repeat" description="PPR" evidence="10">
    <location>
        <begin position="515"/>
        <end position="545"/>
    </location>
</feature>
<dbReference type="Gene3D" id="1.25.40.10">
    <property type="entry name" value="Tetratricopeptide repeat domain"/>
    <property type="match status" value="5"/>
</dbReference>
<feature type="repeat" description="PPR" evidence="10">
    <location>
        <begin position="199"/>
        <end position="233"/>
    </location>
</feature>
<evidence type="ECO:0000256" key="8">
    <source>
        <dbReference type="ARBA" id="ARBA00022741"/>
    </source>
</evidence>
<dbReference type="FunFam" id="1.25.40.10:FF:000530">
    <property type="entry name" value="Pentatricopeptide repeat-containing protein At1g74850, chloroplastic"/>
    <property type="match status" value="1"/>
</dbReference>
<accession>A0A7J6V6N2</accession>
<protein>
    <recommendedName>
        <fullName evidence="3">riboflavin kinase</fullName>
        <ecNumber evidence="3">2.7.1.26</ecNumber>
    </recommendedName>
</protein>
<dbReference type="GO" id="GO:0009231">
    <property type="term" value="P:riboflavin biosynthetic process"/>
    <property type="evidence" value="ECO:0007669"/>
    <property type="project" value="InterPro"/>
</dbReference>
<evidence type="ECO:0000259" key="11">
    <source>
        <dbReference type="SMART" id="SM00904"/>
    </source>
</evidence>
<dbReference type="SUPFAM" id="SSF82114">
    <property type="entry name" value="Riboflavin kinase-like"/>
    <property type="match status" value="1"/>
</dbReference>
<feature type="repeat" description="PPR" evidence="10">
    <location>
        <begin position="690"/>
        <end position="724"/>
    </location>
</feature>
<evidence type="ECO:0000256" key="2">
    <source>
        <dbReference type="ARBA" id="ARBA00007626"/>
    </source>
</evidence>
<feature type="repeat" description="PPR" evidence="10">
    <location>
        <begin position="270"/>
        <end position="304"/>
    </location>
</feature>
<dbReference type="Gene3D" id="2.40.30.30">
    <property type="entry name" value="Riboflavin kinase-like"/>
    <property type="match status" value="1"/>
</dbReference>
<evidence type="ECO:0000256" key="9">
    <source>
        <dbReference type="ARBA" id="ARBA00022840"/>
    </source>
</evidence>
<feature type="repeat" description="PPR" evidence="10">
    <location>
        <begin position="234"/>
        <end position="269"/>
    </location>
</feature>
<comment type="pathway">
    <text evidence="1">Cofactor biosynthesis; FMN biosynthesis; FMN from riboflavin (ATP route): step 1/1.</text>
</comment>
<dbReference type="Pfam" id="PF01687">
    <property type="entry name" value="Flavokinase"/>
    <property type="match status" value="1"/>
</dbReference>
<evidence type="ECO:0000256" key="6">
    <source>
        <dbReference type="ARBA" id="ARBA00022679"/>
    </source>
</evidence>
<dbReference type="Pfam" id="PF12854">
    <property type="entry name" value="PPR_1"/>
    <property type="match status" value="1"/>
</dbReference>
<evidence type="ECO:0000256" key="4">
    <source>
        <dbReference type="ARBA" id="ARBA00022630"/>
    </source>
</evidence>
<dbReference type="PANTHER" id="PTHR47447">
    <property type="entry name" value="OS03G0856100 PROTEIN"/>
    <property type="match status" value="1"/>
</dbReference>
<dbReference type="NCBIfam" id="TIGR00756">
    <property type="entry name" value="PPR"/>
    <property type="match status" value="15"/>
</dbReference>
<keyword evidence="5" id="KW-0288">FMN</keyword>
<comment type="caution">
    <text evidence="12">The sequence shown here is derived from an EMBL/GenBank/DDBJ whole genome shotgun (WGS) entry which is preliminary data.</text>
</comment>
<feature type="domain" description="Riboflavin kinase" evidence="11">
    <location>
        <begin position="2"/>
        <end position="71"/>
    </location>
</feature>
<feature type="repeat" description="PPR" evidence="10">
    <location>
        <begin position="655"/>
        <end position="689"/>
    </location>
</feature>
<evidence type="ECO:0000313" key="13">
    <source>
        <dbReference type="Proteomes" id="UP000554482"/>
    </source>
</evidence>
<proteinExistence type="inferred from homology"/>
<dbReference type="GO" id="GO:0008531">
    <property type="term" value="F:riboflavin kinase activity"/>
    <property type="evidence" value="ECO:0007669"/>
    <property type="project" value="UniProtKB-EC"/>
</dbReference>
<evidence type="ECO:0000256" key="10">
    <source>
        <dbReference type="PROSITE-ProRule" id="PRU00708"/>
    </source>
</evidence>
<organism evidence="12 13">
    <name type="scientific">Thalictrum thalictroides</name>
    <name type="common">Rue-anemone</name>
    <name type="synonym">Anemone thalictroides</name>
    <dbReference type="NCBI Taxonomy" id="46969"/>
    <lineage>
        <taxon>Eukaryota</taxon>
        <taxon>Viridiplantae</taxon>
        <taxon>Streptophyta</taxon>
        <taxon>Embryophyta</taxon>
        <taxon>Tracheophyta</taxon>
        <taxon>Spermatophyta</taxon>
        <taxon>Magnoliopsida</taxon>
        <taxon>Ranunculales</taxon>
        <taxon>Ranunculaceae</taxon>
        <taxon>Thalictroideae</taxon>
        <taxon>Thalictrum</taxon>
    </lineage>
</organism>
<feature type="repeat" description="PPR" evidence="10">
    <location>
        <begin position="340"/>
        <end position="374"/>
    </location>
</feature>
<keyword evidence="9" id="KW-0067">ATP-binding</keyword>
<dbReference type="AlphaFoldDB" id="A0A7J6V6N2"/>
<feature type="repeat" description="PPR" evidence="10">
    <location>
        <begin position="410"/>
        <end position="444"/>
    </location>
</feature>
<dbReference type="OrthoDB" id="185373at2759"/>
<dbReference type="InterPro" id="IPR023465">
    <property type="entry name" value="Riboflavin_kinase_dom_sf"/>
</dbReference>
<keyword evidence="6" id="KW-0808">Transferase</keyword>
<feature type="repeat" description="PPR" evidence="10">
    <location>
        <begin position="620"/>
        <end position="654"/>
    </location>
</feature>
<dbReference type="Pfam" id="PF13041">
    <property type="entry name" value="PPR_2"/>
    <property type="match status" value="3"/>
</dbReference>
<feature type="repeat" description="PPR" evidence="10">
    <location>
        <begin position="725"/>
        <end position="759"/>
    </location>
</feature>
<gene>
    <name evidence="12" type="ORF">FRX31_030109</name>
</gene>
<keyword evidence="7" id="KW-0677">Repeat</keyword>
<evidence type="ECO:0000256" key="7">
    <source>
        <dbReference type="ARBA" id="ARBA00022737"/>
    </source>
</evidence>
<keyword evidence="13" id="KW-1185">Reference proteome</keyword>
<evidence type="ECO:0000256" key="1">
    <source>
        <dbReference type="ARBA" id="ARBA00005201"/>
    </source>
</evidence>
<evidence type="ECO:0000313" key="12">
    <source>
        <dbReference type="EMBL" id="KAF5180301.1"/>
    </source>
</evidence>
<comment type="similarity">
    <text evidence="2">Belongs to the PPR family. P subfamily.</text>
</comment>
<dbReference type="SMART" id="SM00904">
    <property type="entry name" value="Flavokinase"/>
    <property type="match status" value="1"/>
</dbReference>